<dbReference type="PROSITE" id="PS51419">
    <property type="entry name" value="RAB"/>
    <property type="match status" value="1"/>
</dbReference>
<protein>
    <recommendedName>
        <fullName evidence="6">Ras-related protein Rab-23</fullName>
    </recommendedName>
</protein>
<dbReference type="SUPFAM" id="SSF52540">
    <property type="entry name" value="P-loop containing nucleoside triphosphate hydrolases"/>
    <property type="match status" value="1"/>
</dbReference>
<gene>
    <name evidence="4" type="ORF">CBR_g54086</name>
</gene>
<feature type="non-terminal residue" evidence="4">
    <location>
        <position position="1"/>
    </location>
</feature>
<organism evidence="4 5">
    <name type="scientific">Chara braunii</name>
    <name type="common">Braun's stonewort</name>
    <dbReference type="NCBI Taxonomy" id="69332"/>
    <lineage>
        <taxon>Eukaryota</taxon>
        <taxon>Viridiplantae</taxon>
        <taxon>Streptophyta</taxon>
        <taxon>Charophyceae</taxon>
        <taxon>Charales</taxon>
        <taxon>Characeae</taxon>
        <taxon>Chara</taxon>
    </lineage>
</organism>
<dbReference type="PANTHER" id="PTHR47980">
    <property type="entry name" value="LD44762P"/>
    <property type="match status" value="1"/>
</dbReference>
<keyword evidence="5" id="KW-1185">Reference proteome</keyword>
<name>A0A388MBN6_CHABU</name>
<dbReference type="Proteomes" id="UP000265515">
    <property type="component" value="Unassembled WGS sequence"/>
</dbReference>
<accession>A0A388MBN6</accession>
<dbReference type="GO" id="GO:0003924">
    <property type="term" value="F:GTPase activity"/>
    <property type="evidence" value="ECO:0007669"/>
    <property type="project" value="InterPro"/>
</dbReference>
<dbReference type="Gramene" id="GBG91991">
    <property type="protein sequence ID" value="GBG91991"/>
    <property type="gene ID" value="CBR_g54086"/>
</dbReference>
<comment type="similarity">
    <text evidence="1">Belongs to the small GTPase superfamily. Rab family.</text>
</comment>
<dbReference type="InterPro" id="IPR050305">
    <property type="entry name" value="Small_GTPase_Rab"/>
</dbReference>
<dbReference type="InterPro" id="IPR027417">
    <property type="entry name" value="P-loop_NTPase"/>
</dbReference>
<dbReference type="PROSITE" id="PS51421">
    <property type="entry name" value="RAS"/>
    <property type="match status" value="1"/>
</dbReference>
<dbReference type="Gene3D" id="3.40.50.300">
    <property type="entry name" value="P-loop containing nucleotide triphosphate hydrolases"/>
    <property type="match status" value="1"/>
</dbReference>
<dbReference type="InterPro" id="IPR001806">
    <property type="entry name" value="Small_GTPase"/>
</dbReference>
<evidence type="ECO:0000256" key="3">
    <source>
        <dbReference type="ARBA" id="ARBA00023134"/>
    </source>
</evidence>
<dbReference type="SMART" id="SM00175">
    <property type="entry name" value="RAB"/>
    <property type="match status" value="1"/>
</dbReference>
<evidence type="ECO:0008006" key="6">
    <source>
        <dbReference type="Google" id="ProtNLM"/>
    </source>
</evidence>
<dbReference type="EMBL" id="BFEA01000983">
    <property type="protein sequence ID" value="GBG91991.1"/>
    <property type="molecule type" value="Genomic_DNA"/>
</dbReference>
<keyword evidence="3" id="KW-0342">GTP-binding</keyword>
<dbReference type="GO" id="GO:0005525">
    <property type="term" value="F:GTP binding"/>
    <property type="evidence" value="ECO:0007669"/>
    <property type="project" value="UniProtKB-KW"/>
</dbReference>
<dbReference type="Pfam" id="PF00071">
    <property type="entry name" value="Ras"/>
    <property type="match status" value="1"/>
</dbReference>
<dbReference type="SMART" id="SM00173">
    <property type="entry name" value="RAS"/>
    <property type="match status" value="1"/>
</dbReference>
<evidence type="ECO:0000256" key="2">
    <source>
        <dbReference type="ARBA" id="ARBA00022741"/>
    </source>
</evidence>
<keyword evidence="2" id="KW-0547">Nucleotide-binding</keyword>
<evidence type="ECO:0000256" key="1">
    <source>
        <dbReference type="ARBA" id="ARBA00006270"/>
    </source>
</evidence>
<evidence type="ECO:0000313" key="5">
    <source>
        <dbReference type="Proteomes" id="UP000265515"/>
    </source>
</evidence>
<dbReference type="OrthoDB" id="1897703at2759"/>
<comment type="caution">
    <text evidence="4">The sequence shown here is derived from an EMBL/GenBank/DDBJ whole genome shotgun (WGS) entry which is preliminary data.</text>
</comment>
<proteinExistence type="inferred from homology"/>
<sequence length="153" mass="17214">AGAAVLTFSTVDRASFESIPRWKEKVENECGDIAMVLVQNKVDLLDHTVISREESEDLANRVALKFYRICVKENLNVSEVFEYLVELNSKKELLGRQTRSLIKNGSIGLPKLAAPDPVIEDLTNDDEAITEKPLKLRTKGRKSLQDRIECSIL</sequence>
<dbReference type="STRING" id="69332.A0A388MBN6"/>
<evidence type="ECO:0000313" key="4">
    <source>
        <dbReference type="EMBL" id="GBG91991.1"/>
    </source>
</evidence>
<reference evidence="4 5" key="1">
    <citation type="journal article" date="2018" name="Cell">
        <title>The Chara Genome: Secondary Complexity and Implications for Plant Terrestrialization.</title>
        <authorList>
            <person name="Nishiyama T."/>
            <person name="Sakayama H."/>
            <person name="Vries J.D."/>
            <person name="Buschmann H."/>
            <person name="Saint-Marcoux D."/>
            <person name="Ullrich K.K."/>
            <person name="Haas F.B."/>
            <person name="Vanderstraeten L."/>
            <person name="Becker D."/>
            <person name="Lang D."/>
            <person name="Vosolsobe S."/>
            <person name="Rombauts S."/>
            <person name="Wilhelmsson P.K.I."/>
            <person name="Janitza P."/>
            <person name="Kern R."/>
            <person name="Heyl A."/>
            <person name="Rumpler F."/>
            <person name="Villalobos L.I.A.C."/>
            <person name="Clay J.M."/>
            <person name="Skokan R."/>
            <person name="Toyoda A."/>
            <person name="Suzuki Y."/>
            <person name="Kagoshima H."/>
            <person name="Schijlen E."/>
            <person name="Tajeshwar N."/>
            <person name="Catarino B."/>
            <person name="Hetherington A.J."/>
            <person name="Saltykova A."/>
            <person name="Bonnot C."/>
            <person name="Breuninger H."/>
            <person name="Symeonidi A."/>
            <person name="Radhakrishnan G.V."/>
            <person name="Van Nieuwerburgh F."/>
            <person name="Deforce D."/>
            <person name="Chang C."/>
            <person name="Karol K.G."/>
            <person name="Hedrich R."/>
            <person name="Ulvskov P."/>
            <person name="Glockner G."/>
            <person name="Delwiche C.F."/>
            <person name="Petrasek J."/>
            <person name="Van de Peer Y."/>
            <person name="Friml J."/>
            <person name="Beilby M."/>
            <person name="Dolan L."/>
            <person name="Kohara Y."/>
            <person name="Sugano S."/>
            <person name="Fujiyama A."/>
            <person name="Delaux P.-M."/>
            <person name="Quint M."/>
            <person name="TheiBen G."/>
            <person name="Hagemann M."/>
            <person name="Harholt J."/>
            <person name="Dunand C."/>
            <person name="Zachgo S."/>
            <person name="Langdale J."/>
            <person name="Maumus F."/>
            <person name="Straeten D.V.D."/>
            <person name="Gould S.B."/>
            <person name="Rensing S.A."/>
        </authorList>
    </citation>
    <scope>NUCLEOTIDE SEQUENCE [LARGE SCALE GENOMIC DNA]</scope>
    <source>
        <strain evidence="4 5">S276</strain>
    </source>
</reference>
<dbReference type="AlphaFoldDB" id="A0A388MBN6"/>